<dbReference type="InterPro" id="IPR003395">
    <property type="entry name" value="RecF/RecN/SMC_N"/>
</dbReference>
<dbReference type="PANTHER" id="PTHR45916:SF1">
    <property type="entry name" value="STRUCTURAL MAINTENANCE OF CHROMOSOMES PROTEIN 5"/>
    <property type="match status" value="1"/>
</dbReference>
<evidence type="ECO:0000259" key="6">
    <source>
        <dbReference type="Pfam" id="PF02463"/>
    </source>
</evidence>
<feature type="coiled-coil region" evidence="4">
    <location>
        <begin position="885"/>
        <end position="912"/>
    </location>
</feature>
<feature type="compositionally biased region" description="Acidic residues" evidence="5">
    <location>
        <begin position="57"/>
        <end position="89"/>
    </location>
</feature>
<name>A0ABR3GLE1_9PEZI</name>
<gene>
    <name evidence="7" type="primary">SMC5</name>
    <name evidence="7" type="ORF">Q9L58_004224</name>
</gene>
<sequence length="1186" mass="135427">MPSAVSKRQASEFSSDEDGDDDVSVASTQASNTNRKRARRDTITNGNQSNSNHPYGEEEEEDDDQDQGEDQDQDEDGEDGEGDDDDDDDGYMKNEGNILPEADPDEEEEDILGREGFEIGPNTQPFQPGSIVRIKVQNFVTYSQVEVFPGPNLNMVIGPNGTGKSTIVCAVCLGLGWGPQHLGRAKDIAEFVKHGTQEAKIEIELQGKDGESNPIIQRKIIREGNTSSFNLNGKLITATKLLKFTQSYNIQIDNLCQFLPQDRVVEFAGLSTIELLKETQRAAAPPDVLKNHEGLKKLGKKVKELSEEFEREQSYLKGMEAKQAALQQDVERLRERQEVLQKIDLLEKAKPFMSYRAARQRTKQTKEAYKMAQKELDRLKEEMQPMTDAPKLKQRYKDTLDKCVKERKVVVDEKEREIISYAEKVFPKLDEDNKKIENEIIAERKQETDRKDSIRKLKEKIQKIKKSLENEPAPVDLKLYTQQLADKQREIRDLVQQAEDKAIEIRPIMEKANNIQVQIEGAKRDLAALETASGQRENMLRSQSIDTFRAWEYYKSHRDDFEKEVFGPPILTCSVKEPKYADAVESLLNQTDKKALVCQTRHDYRRLVDACFGNIDKDIRGMELADVTIKEYSTSRSPTLSKQLPGPASAEELSHYGFDGYALDYLEGPEPVLNMLCHESGLNRTPISSRDFTPQQNKSMENTHISSWVAGRMSYRIIRRYEYDASSTRLANIKNAHVFKVQQVDHALKAVLQSKVHELEYALAESVKEIESKKGEHQRLKQVHQAALVERKAIEAEKSQKLQELSKWNKLKANLEPSEEELRLKQTGGENYKANMQILTNSQEILAVKKAQETLKFGRVVKELVELQHDLMEARLREVEAGSDLEILEERIAETKKRLKEKGNEVDKLKITSVTAQAEAKGLYNQCNRIMQDLSPAENEFMNDIPMDKTNADIDNDIEVETARLDLLHEGNPNAIKQFEDRQTKIDSLKAKIGGQEKRLVDMKKGIEELRAAWEPEIDRLISKISSAFTRSFEKIGCAGEVKVHKDEDFDKWAVQILVKFREKEKLQILTSQRQSGGERAVSTVFYLMALQSLARSPFRVVDEINQGMDPRNERLVHHRMVNIACQEHTSQYFLITPKLLPDLMYHPRMKIHCINSGDWIEENSILDHNKYLRIGSILKAKGVAI</sequence>
<evidence type="ECO:0000256" key="4">
    <source>
        <dbReference type="SAM" id="Coils"/>
    </source>
</evidence>
<feature type="coiled-coil region" evidence="4">
    <location>
        <begin position="295"/>
        <end position="389"/>
    </location>
</feature>
<dbReference type="Gene3D" id="3.40.50.300">
    <property type="entry name" value="P-loop containing nucleotide triphosphate hydrolases"/>
    <property type="match status" value="2"/>
</dbReference>
<feature type="domain" description="RecF/RecN/SMC N-terminal" evidence="6">
    <location>
        <begin position="131"/>
        <end position="1137"/>
    </location>
</feature>
<keyword evidence="8" id="KW-1185">Reference proteome</keyword>
<dbReference type="InterPro" id="IPR027417">
    <property type="entry name" value="P-loop_NTPase"/>
</dbReference>
<comment type="similarity">
    <text evidence="1">Belongs to the SMC family. SMC5 subfamily.</text>
</comment>
<evidence type="ECO:0000313" key="7">
    <source>
        <dbReference type="EMBL" id="KAL0636742.1"/>
    </source>
</evidence>
<dbReference type="PANTHER" id="PTHR45916">
    <property type="entry name" value="STRUCTURAL MAINTENANCE OF CHROMOSOMES PROTEIN 5"/>
    <property type="match status" value="1"/>
</dbReference>
<evidence type="ECO:0000256" key="3">
    <source>
        <dbReference type="ARBA" id="ARBA00023054"/>
    </source>
</evidence>
<accession>A0ABR3GLE1</accession>
<dbReference type="SUPFAM" id="SSF52540">
    <property type="entry name" value="P-loop containing nucleoside triphosphate hydrolases"/>
    <property type="match status" value="1"/>
</dbReference>
<evidence type="ECO:0000256" key="1">
    <source>
        <dbReference type="ARBA" id="ARBA00010171"/>
    </source>
</evidence>
<comment type="caution">
    <text evidence="7">The sequence shown here is derived from an EMBL/GenBank/DDBJ whole genome shotgun (WGS) entry which is preliminary data.</text>
</comment>
<proteinExistence type="inferred from homology"/>
<keyword evidence="3 4" id="KW-0175">Coiled coil</keyword>
<evidence type="ECO:0000313" key="8">
    <source>
        <dbReference type="Proteomes" id="UP001447188"/>
    </source>
</evidence>
<protein>
    <recommendedName>
        <fullName evidence="2">Structural maintenance of chromosomes protein 5</fullName>
    </recommendedName>
</protein>
<feature type="compositionally biased region" description="Acidic residues" evidence="5">
    <location>
        <begin position="14"/>
        <end position="23"/>
    </location>
</feature>
<feature type="region of interest" description="Disordered" evidence="5">
    <location>
        <begin position="1"/>
        <end position="108"/>
    </location>
</feature>
<dbReference type="Proteomes" id="UP001447188">
    <property type="component" value="Unassembled WGS sequence"/>
</dbReference>
<evidence type="ECO:0000256" key="5">
    <source>
        <dbReference type="SAM" id="MobiDB-lite"/>
    </source>
</evidence>
<feature type="coiled-coil region" evidence="4">
    <location>
        <begin position="451"/>
        <end position="532"/>
    </location>
</feature>
<dbReference type="EMBL" id="JBBBZM010000044">
    <property type="protein sequence ID" value="KAL0636742.1"/>
    <property type="molecule type" value="Genomic_DNA"/>
</dbReference>
<reference evidence="7 8" key="1">
    <citation type="submission" date="2024-02" db="EMBL/GenBank/DDBJ databases">
        <title>Discinaceae phylogenomics.</title>
        <authorList>
            <person name="Dirks A.C."/>
            <person name="James T.Y."/>
        </authorList>
    </citation>
    <scope>NUCLEOTIDE SEQUENCE [LARGE SCALE GENOMIC DNA]</scope>
    <source>
        <strain evidence="7 8">ACD0624</strain>
    </source>
</reference>
<evidence type="ECO:0000256" key="2">
    <source>
        <dbReference type="ARBA" id="ARBA00018687"/>
    </source>
</evidence>
<feature type="compositionally biased region" description="Polar residues" evidence="5">
    <location>
        <begin position="43"/>
        <end position="53"/>
    </location>
</feature>
<dbReference type="Pfam" id="PF02463">
    <property type="entry name" value="SMC_N"/>
    <property type="match status" value="1"/>
</dbReference>
<organism evidence="7 8">
    <name type="scientific">Discina gigas</name>
    <dbReference type="NCBI Taxonomy" id="1032678"/>
    <lineage>
        <taxon>Eukaryota</taxon>
        <taxon>Fungi</taxon>
        <taxon>Dikarya</taxon>
        <taxon>Ascomycota</taxon>
        <taxon>Pezizomycotina</taxon>
        <taxon>Pezizomycetes</taxon>
        <taxon>Pezizales</taxon>
        <taxon>Discinaceae</taxon>
        <taxon>Discina</taxon>
    </lineage>
</organism>